<feature type="signal peptide" evidence="11">
    <location>
        <begin position="1"/>
        <end position="22"/>
    </location>
</feature>
<dbReference type="InterPro" id="IPR057530">
    <property type="entry name" value="TIM-barrel_MTC6"/>
</dbReference>
<dbReference type="AlphaFoldDB" id="A0A8J2T3Q0"/>
<feature type="chain" id="PRO_5035262396" description="Maintenance of telomere capping protein 6" evidence="11">
    <location>
        <begin position="23"/>
        <end position="513"/>
    </location>
</feature>
<comment type="function">
    <text evidence="7">May be involved in telomere capping.</text>
</comment>
<dbReference type="PANTHER" id="PTHR35518:SF2">
    <property type="entry name" value="MAINTENANCE OF TELOMERE CAPPING PROTEIN 6"/>
    <property type="match status" value="1"/>
</dbReference>
<dbReference type="Pfam" id="PF25506">
    <property type="entry name" value="TIM-barrel_MTC6"/>
    <property type="match status" value="1"/>
</dbReference>
<protein>
    <recommendedName>
        <fullName evidence="9">Maintenance of telomere capping protein 6</fullName>
    </recommendedName>
</protein>
<sequence>MNGILLALLIYVMVWRPRRCLCDEGEDLPTVASQVQYGVRSQRDLMGNVTIDQVPMVGVNVYDTLFKSGRNNESRALMSVMELMQHGVQSFVIDLEQRSNQLILRKSNVSFDKFLNVLQSYVNNSDNNLSANMMVLLLRISTEMVTKKTNQSSPAGSGYNSSSQSVNMTYLLDQNLGRQRIYTPDDLENDRELGQTYNTNGTSKVGWPTLSSFLYQTKRRVVLAELTETSNKAYMPYVFNGSSIMNFDLNNATLGLPQTINQIKALSEKSWRYLEASFTPADIKVYMDYGYNPIIANEYAADNFASISELLNTTLMWSWEPNEPYSRTTDRNTLKHNLVAYNCAVLHYTALNSSAAWIVDNCYTKHRGLCRNKGNGYLWRTTVSYDTYFEFSESKCPNGFEFSLPKTPLEQLAVSQYLANISSEDTNLWIDMNSVYVNDCWVTGGPHATCPYQRAVSKRNFVKMITPVTVCSFVILIIVCYLNFVRVPIHNNRKSWKRIVNEVSKWEVDGVPS</sequence>
<evidence type="ECO:0000256" key="5">
    <source>
        <dbReference type="ARBA" id="ARBA00023136"/>
    </source>
</evidence>
<proteinExistence type="inferred from homology"/>
<evidence type="ECO:0000256" key="11">
    <source>
        <dbReference type="SAM" id="SignalP"/>
    </source>
</evidence>
<keyword evidence="5 10" id="KW-0472">Membrane</keyword>
<keyword evidence="3 11" id="KW-0732">Signal</keyword>
<keyword evidence="4 10" id="KW-1133">Transmembrane helix</keyword>
<keyword evidence="2 10" id="KW-0812">Transmembrane</keyword>
<comment type="similarity">
    <text evidence="8">Belongs to the MTC6 family.</text>
</comment>
<accession>A0A8J2T3Q0</accession>
<keyword evidence="6" id="KW-0325">Glycoprotein</keyword>
<dbReference type="InterPro" id="IPR051008">
    <property type="entry name" value="Telomere_Capping_Maintenance"/>
</dbReference>
<gene>
    <name evidence="13" type="ORF">BN860_15192g</name>
</gene>
<feature type="domain" description="MTC6 partial TIM-barrel" evidence="12">
    <location>
        <begin position="29"/>
        <end position="317"/>
    </location>
</feature>
<evidence type="ECO:0000256" key="6">
    <source>
        <dbReference type="ARBA" id="ARBA00023180"/>
    </source>
</evidence>
<evidence type="ECO:0000313" key="13">
    <source>
        <dbReference type="EMBL" id="CDF87819.1"/>
    </source>
</evidence>
<comment type="subcellular location">
    <subcellularLocation>
        <location evidence="1">Membrane</location>
        <topology evidence="1">Single-pass type I membrane protein</topology>
    </subcellularLocation>
</comment>
<evidence type="ECO:0000256" key="10">
    <source>
        <dbReference type="SAM" id="Phobius"/>
    </source>
</evidence>
<evidence type="ECO:0000256" key="2">
    <source>
        <dbReference type="ARBA" id="ARBA00022692"/>
    </source>
</evidence>
<dbReference type="GO" id="GO:0016020">
    <property type="term" value="C:membrane"/>
    <property type="evidence" value="ECO:0007669"/>
    <property type="project" value="UniProtKB-SubCell"/>
</dbReference>
<evidence type="ECO:0000256" key="8">
    <source>
        <dbReference type="ARBA" id="ARBA00038159"/>
    </source>
</evidence>
<feature type="transmembrane region" description="Helical" evidence="10">
    <location>
        <begin position="464"/>
        <end position="484"/>
    </location>
</feature>
<evidence type="ECO:0000256" key="4">
    <source>
        <dbReference type="ARBA" id="ARBA00022989"/>
    </source>
</evidence>
<evidence type="ECO:0000256" key="1">
    <source>
        <dbReference type="ARBA" id="ARBA00004479"/>
    </source>
</evidence>
<dbReference type="OrthoDB" id="5573651at2759"/>
<keyword evidence="14" id="KW-1185">Reference proteome</keyword>
<evidence type="ECO:0000256" key="7">
    <source>
        <dbReference type="ARBA" id="ARBA00037703"/>
    </source>
</evidence>
<evidence type="ECO:0000256" key="9">
    <source>
        <dbReference type="ARBA" id="ARBA00039865"/>
    </source>
</evidence>
<name>A0A8J2T3Q0_ZYGB2</name>
<evidence type="ECO:0000256" key="3">
    <source>
        <dbReference type="ARBA" id="ARBA00022729"/>
    </source>
</evidence>
<evidence type="ECO:0000259" key="12">
    <source>
        <dbReference type="Pfam" id="PF25506"/>
    </source>
</evidence>
<dbReference type="PANTHER" id="PTHR35518">
    <property type="entry name" value="MAINTENANCE OF TELOMOERE CAPPING"/>
    <property type="match status" value="1"/>
</dbReference>
<dbReference type="EMBL" id="HG316454">
    <property type="protein sequence ID" value="CDF87819.1"/>
    <property type="molecule type" value="Genomic_DNA"/>
</dbReference>
<evidence type="ECO:0000313" key="14">
    <source>
        <dbReference type="Proteomes" id="UP000019375"/>
    </source>
</evidence>
<dbReference type="Proteomes" id="UP000019375">
    <property type="component" value="Unassembled WGS sequence"/>
</dbReference>
<reference evidence="14" key="1">
    <citation type="journal article" date="2013" name="Genome Announc.">
        <title>Genome sequence of the food spoilage yeast Zygosaccharomyces bailii CLIB 213(T).</title>
        <authorList>
            <person name="Galeote V."/>
            <person name="Bigey F."/>
            <person name="Devillers H."/>
            <person name="Neuveglise C."/>
            <person name="Dequin S."/>
        </authorList>
    </citation>
    <scope>NUCLEOTIDE SEQUENCE [LARGE SCALE GENOMIC DNA]</scope>
    <source>
        <strain evidence="14">CLIB 213 / ATCC 58445 / CBS 680 / CCRC 21525 / NBRC 1098 / NCYC 1416 / NRRL Y-2227</strain>
    </source>
</reference>
<organism evidence="13 14">
    <name type="scientific">Zygosaccharomyces bailii (strain CLIB 213 / ATCC 58445 / CBS 680 / BCRC 21525 / NBRC 1098 / NCYC 1416 / NRRL Y-2227)</name>
    <dbReference type="NCBI Taxonomy" id="1333698"/>
    <lineage>
        <taxon>Eukaryota</taxon>
        <taxon>Fungi</taxon>
        <taxon>Dikarya</taxon>
        <taxon>Ascomycota</taxon>
        <taxon>Saccharomycotina</taxon>
        <taxon>Saccharomycetes</taxon>
        <taxon>Saccharomycetales</taxon>
        <taxon>Saccharomycetaceae</taxon>
        <taxon>Zygosaccharomyces</taxon>
    </lineage>
</organism>